<evidence type="ECO:0000313" key="2">
    <source>
        <dbReference type="EMBL" id="OHA95542.1"/>
    </source>
</evidence>
<evidence type="ECO:0000313" key="3">
    <source>
        <dbReference type="Proteomes" id="UP000178175"/>
    </source>
</evidence>
<dbReference type="EMBL" id="MHVR01000023">
    <property type="protein sequence ID" value="OHA95542.1"/>
    <property type="molecule type" value="Genomic_DNA"/>
</dbReference>
<dbReference type="AlphaFoldDB" id="A0A1G2TEE5"/>
<evidence type="ECO:0000256" key="1">
    <source>
        <dbReference type="SAM" id="SignalP"/>
    </source>
</evidence>
<protein>
    <submittedName>
        <fullName evidence="2">Uncharacterized protein</fullName>
    </submittedName>
</protein>
<reference evidence="2 3" key="1">
    <citation type="journal article" date="2016" name="Nat. Commun.">
        <title>Thousands of microbial genomes shed light on interconnected biogeochemical processes in an aquifer system.</title>
        <authorList>
            <person name="Anantharaman K."/>
            <person name="Brown C.T."/>
            <person name="Hug L.A."/>
            <person name="Sharon I."/>
            <person name="Castelle C.J."/>
            <person name="Probst A.J."/>
            <person name="Thomas B.C."/>
            <person name="Singh A."/>
            <person name="Wilkins M.J."/>
            <person name="Karaoz U."/>
            <person name="Brodie E.L."/>
            <person name="Williams K.H."/>
            <person name="Hubbard S.S."/>
            <person name="Banfield J.F."/>
        </authorList>
    </citation>
    <scope>NUCLEOTIDE SEQUENCE [LARGE SCALE GENOMIC DNA]</scope>
</reference>
<keyword evidence="1" id="KW-0732">Signal</keyword>
<accession>A0A1G2TEE5</accession>
<organism evidence="2 3">
    <name type="scientific">Candidatus Zambryskibacteria bacterium RIFCSPHIGHO2_02_FULL_43_14</name>
    <dbReference type="NCBI Taxonomy" id="1802748"/>
    <lineage>
        <taxon>Bacteria</taxon>
        <taxon>Candidatus Zambryskiibacteriota</taxon>
    </lineage>
</organism>
<proteinExistence type="predicted"/>
<dbReference type="Proteomes" id="UP000178175">
    <property type="component" value="Unassembled WGS sequence"/>
</dbReference>
<comment type="caution">
    <text evidence="2">The sequence shown here is derived from an EMBL/GenBank/DDBJ whole genome shotgun (WGS) entry which is preliminary data.</text>
</comment>
<sequence length="152" mass="15907">MENKIVGGAIASAAIISMFAIASVAFAANPSADIDCSTIVTDPYGLLGTGTRADIYGCKPIGNSGEEQGIYTLNGPATLFGYPADYGTCKILVKWSGDYGETPYLDFGTVFNNTKCSNGYVEIWGDNFGPDDAYGATPYVYSIGGQGSQIHP</sequence>
<feature type="signal peptide" evidence="1">
    <location>
        <begin position="1"/>
        <end position="27"/>
    </location>
</feature>
<gene>
    <name evidence="2" type="ORF">A3C70_00750</name>
</gene>
<feature type="chain" id="PRO_5009584543" evidence="1">
    <location>
        <begin position="28"/>
        <end position="152"/>
    </location>
</feature>
<name>A0A1G2TEE5_9BACT</name>